<sequence>MPRRVRAAAKPLPPPSGAGDRSGYNRFQGRVPAYDDFPTEETARMSPFKAYVIDQDAHRKIVSRMTTLTAGQLDAGEVGIRVHYSSINYKDALAATGAGKIIRRFPCVGGIDLAGEVVDSADARFRPGDKVVVTSFDLGVAHHGGYAEYARVPAAWVVPLPAGLDLFEAMALGTAGFTAALGIVRMEHNGLAPANGPVVVTGATGGVGGLAIDMLAQLGYHVAALTGKASESDYLRGLGAAEVRLRAEIDFDKVRPLEAAQWAGAIDNVGGPILHWVLATMKQAGTVASIGNAASFDLHTTVFPFILRGVSLLGIDSGYMSFPTRLRVWERLGRDLKPRHLAAVTRTIDFDALPGAFDDYIQGRIKGRTVVRIGA</sequence>
<dbReference type="PANTHER" id="PTHR43677:SF1">
    <property type="entry name" value="ACRYLYL-COA REDUCTASE ACUI-RELATED"/>
    <property type="match status" value="1"/>
</dbReference>
<dbReference type="Pfam" id="PF08240">
    <property type="entry name" value="ADH_N"/>
    <property type="match status" value="1"/>
</dbReference>
<dbReference type="GO" id="GO:0043957">
    <property type="term" value="F:acryloyl-CoA reductase (NADPH) activity"/>
    <property type="evidence" value="ECO:0007669"/>
    <property type="project" value="TreeGrafter"/>
</dbReference>
<dbReference type="InterPro" id="IPR011032">
    <property type="entry name" value="GroES-like_sf"/>
</dbReference>
<keyword evidence="4" id="KW-1185">Reference proteome</keyword>
<dbReference type="CDD" id="cd05280">
    <property type="entry name" value="MDR_yhdh_yhfp"/>
    <property type="match status" value="1"/>
</dbReference>
<dbReference type="Gene3D" id="3.90.180.10">
    <property type="entry name" value="Medium-chain alcohol dehydrogenases, catalytic domain"/>
    <property type="match status" value="1"/>
</dbReference>
<dbReference type="EMBL" id="CP028339">
    <property type="protein sequence ID" value="AVR89493.1"/>
    <property type="molecule type" value="Genomic_DNA"/>
</dbReference>
<protein>
    <submittedName>
        <fullName evidence="3">Acrylyl-CoA reductase</fullName>
        <ecNumber evidence="3">1.1.1.1</ecNumber>
    </submittedName>
</protein>
<proteinExistence type="predicted"/>
<dbReference type="PANTHER" id="PTHR43677">
    <property type="entry name" value="SHORT-CHAIN DEHYDROGENASE/REDUCTASE"/>
    <property type="match status" value="1"/>
</dbReference>
<dbReference type="Proteomes" id="UP000241885">
    <property type="component" value="Chromosome"/>
</dbReference>
<dbReference type="InterPro" id="IPR051397">
    <property type="entry name" value="Zn-ADH-like_protein"/>
</dbReference>
<dbReference type="EC" id="1.1.1.1" evidence="3"/>
<dbReference type="InterPro" id="IPR013154">
    <property type="entry name" value="ADH-like_N"/>
</dbReference>
<evidence type="ECO:0000259" key="2">
    <source>
        <dbReference type="SMART" id="SM00829"/>
    </source>
</evidence>
<dbReference type="SUPFAM" id="SSF50129">
    <property type="entry name" value="GroES-like"/>
    <property type="match status" value="1"/>
</dbReference>
<dbReference type="Pfam" id="PF00107">
    <property type="entry name" value="ADH_zinc_N"/>
    <property type="match status" value="1"/>
</dbReference>
<feature type="region of interest" description="Disordered" evidence="1">
    <location>
        <begin position="1"/>
        <end position="25"/>
    </location>
</feature>
<name>A0A2R4BQM2_THAAR</name>
<dbReference type="KEGG" id="tak:Tharo_2598"/>
<organism evidence="3 4">
    <name type="scientific">Thauera aromatica K172</name>
    <dbReference type="NCBI Taxonomy" id="44139"/>
    <lineage>
        <taxon>Bacteria</taxon>
        <taxon>Pseudomonadati</taxon>
        <taxon>Pseudomonadota</taxon>
        <taxon>Betaproteobacteria</taxon>
        <taxon>Rhodocyclales</taxon>
        <taxon>Zoogloeaceae</taxon>
        <taxon>Thauera</taxon>
    </lineage>
</organism>
<evidence type="ECO:0000313" key="4">
    <source>
        <dbReference type="Proteomes" id="UP000241885"/>
    </source>
</evidence>
<dbReference type="NCBIfam" id="TIGR02823">
    <property type="entry name" value="oxido_YhdH"/>
    <property type="match status" value="1"/>
</dbReference>
<dbReference type="InterPro" id="IPR014188">
    <property type="entry name" value="Acrylyl-CoA_reductase_AcuI"/>
</dbReference>
<dbReference type="SMART" id="SM00829">
    <property type="entry name" value="PKS_ER"/>
    <property type="match status" value="1"/>
</dbReference>
<dbReference type="InterPro" id="IPR013149">
    <property type="entry name" value="ADH-like_C"/>
</dbReference>
<dbReference type="SUPFAM" id="SSF51735">
    <property type="entry name" value="NAD(P)-binding Rossmann-fold domains"/>
    <property type="match status" value="1"/>
</dbReference>
<dbReference type="InterPro" id="IPR020843">
    <property type="entry name" value="ER"/>
</dbReference>
<dbReference type="AlphaFoldDB" id="A0A2R4BQM2"/>
<gene>
    <name evidence="3" type="ORF">Tharo_2598</name>
</gene>
<accession>A0A2R4BQM2</accession>
<reference evidence="3 4" key="1">
    <citation type="submission" date="2018-03" db="EMBL/GenBank/DDBJ databases">
        <title>Complete genome sequence of Thauera aromatica, a model organism for studying aromatic compound degradation under denitrifying conditions.</title>
        <authorList>
            <person name="Lo H.-Y."/>
            <person name="Goris T."/>
            <person name="Boll M."/>
            <person name="Mueller J.A."/>
        </authorList>
    </citation>
    <scope>NUCLEOTIDE SEQUENCE [LARGE SCALE GENOMIC DNA]</scope>
    <source>
        <strain evidence="3 4">K172</strain>
    </source>
</reference>
<keyword evidence="3" id="KW-0560">Oxidoreductase</keyword>
<dbReference type="InterPro" id="IPR036291">
    <property type="entry name" value="NAD(P)-bd_dom_sf"/>
</dbReference>
<evidence type="ECO:0000256" key="1">
    <source>
        <dbReference type="SAM" id="MobiDB-lite"/>
    </source>
</evidence>
<dbReference type="GO" id="GO:0004022">
    <property type="term" value="F:alcohol dehydrogenase (NAD+) activity"/>
    <property type="evidence" value="ECO:0007669"/>
    <property type="project" value="UniProtKB-EC"/>
</dbReference>
<dbReference type="Gene3D" id="3.40.50.720">
    <property type="entry name" value="NAD(P)-binding Rossmann-like Domain"/>
    <property type="match status" value="1"/>
</dbReference>
<evidence type="ECO:0000313" key="3">
    <source>
        <dbReference type="EMBL" id="AVR89493.1"/>
    </source>
</evidence>
<feature type="domain" description="Enoyl reductase (ER)" evidence="2">
    <location>
        <begin position="63"/>
        <end position="371"/>
    </location>
</feature>